<comment type="caution">
    <text evidence="1">The sequence shown here is derived from an EMBL/GenBank/DDBJ whole genome shotgun (WGS) entry which is preliminary data.</text>
</comment>
<dbReference type="EMBL" id="JAECZO010000070">
    <property type="protein sequence ID" value="KAK7196162.1"/>
    <property type="molecule type" value="Genomic_DNA"/>
</dbReference>
<name>A0AAW0ERN3_9TRYP</name>
<dbReference type="AlphaFoldDB" id="A0AAW0ERN3"/>
<accession>A0AAW0ERN3</accession>
<reference evidence="1 2" key="1">
    <citation type="journal article" date="2021" name="MBio">
        <title>A New Model Trypanosomatid, Novymonas esmeraldas: Genomic Perception of Its 'Candidatus Pandoraea novymonadis' Endosymbiont.</title>
        <authorList>
            <person name="Zakharova A."/>
            <person name="Saura A."/>
            <person name="Butenko A."/>
            <person name="Podesvova L."/>
            <person name="Warmusova S."/>
            <person name="Kostygov A.Y."/>
            <person name="Nenarokova A."/>
            <person name="Lukes J."/>
            <person name="Opperdoes F.R."/>
            <person name="Yurchenko V."/>
        </authorList>
    </citation>
    <scope>NUCLEOTIDE SEQUENCE [LARGE SCALE GENOMIC DNA]</scope>
    <source>
        <strain evidence="1 2">E262AT.01</strain>
    </source>
</reference>
<sequence length="384" mass="42649">MARVLVNNEDCTVEMKGDFIAIVYAAVVKEPLLIGVRSVTQLLRSRKDDTAAKLVADGASYVLKFGSLRDREILIECIVHLQEAEQAPSNEDWVATAICHAAVDVGVLDEEELKSIMRAAGQRGVEQAFDALETLVDPETFQLRPITEQMENDVLRQIPVLAAIFQQRVVDRETKKTFWEAVVRKYFCFSRTFLEEDIQRLEGAKPATTEAAALPQPPSTSVDSSLAVINASSLGALPKSTAVVVDTDVNEEDLLHLEDEEDEEARRSFQGLFAAHRHVPMCRVPALPIGGAVLPFPRVAADPAPPPPPPTPSRQLRFVGRDVLHQFPAEPIEKTTLEALRLFWRSGARQRKALLDKHTGTRKSRGGFLQRMCLEQAERTLQDT</sequence>
<organism evidence="1 2">
    <name type="scientific">Novymonas esmeraldas</name>
    <dbReference type="NCBI Taxonomy" id="1808958"/>
    <lineage>
        <taxon>Eukaryota</taxon>
        <taxon>Discoba</taxon>
        <taxon>Euglenozoa</taxon>
        <taxon>Kinetoplastea</taxon>
        <taxon>Metakinetoplastina</taxon>
        <taxon>Trypanosomatida</taxon>
        <taxon>Trypanosomatidae</taxon>
        <taxon>Novymonas</taxon>
    </lineage>
</organism>
<evidence type="ECO:0000313" key="2">
    <source>
        <dbReference type="Proteomes" id="UP001430356"/>
    </source>
</evidence>
<proteinExistence type="predicted"/>
<protein>
    <submittedName>
        <fullName evidence="1">Uncharacterized protein</fullName>
    </submittedName>
</protein>
<evidence type="ECO:0000313" key="1">
    <source>
        <dbReference type="EMBL" id="KAK7196162.1"/>
    </source>
</evidence>
<dbReference type="Proteomes" id="UP001430356">
    <property type="component" value="Unassembled WGS sequence"/>
</dbReference>
<keyword evidence="2" id="KW-1185">Reference proteome</keyword>
<gene>
    <name evidence="1" type="ORF">NESM_000551200</name>
</gene>